<dbReference type="Gene3D" id="1.10.150.310">
    <property type="entry name" value="Tex RuvX-like domain-like"/>
    <property type="match status" value="1"/>
</dbReference>
<dbReference type="AlphaFoldDB" id="A0A4R3KQ41"/>
<gene>
    <name evidence="2" type="ORF">EDD80_106195</name>
</gene>
<dbReference type="Proteomes" id="UP000295807">
    <property type="component" value="Unassembled WGS sequence"/>
</dbReference>
<organism evidence="2 3">
    <name type="scientific">Anseongella ginsenosidimutans</name>
    <dbReference type="NCBI Taxonomy" id="496056"/>
    <lineage>
        <taxon>Bacteria</taxon>
        <taxon>Pseudomonadati</taxon>
        <taxon>Bacteroidota</taxon>
        <taxon>Sphingobacteriia</taxon>
        <taxon>Sphingobacteriales</taxon>
        <taxon>Sphingobacteriaceae</taxon>
        <taxon>Anseongella</taxon>
    </lineage>
</organism>
<dbReference type="GO" id="GO:0015628">
    <property type="term" value="P:protein secretion by the type II secretion system"/>
    <property type="evidence" value="ECO:0007669"/>
    <property type="project" value="TreeGrafter"/>
</dbReference>
<keyword evidence="2" id="KW-0238">DNA-binding</keyword>
<evidence type="ECO:0000256" key="1">
    <source>
        <dbReference type="SAM" id="MobiDB-lite"/>
    </source>
</evidence>
<protein>
    <submittedName>
        <fullName evidence="2">DNA uptake protein ComE-like DNA-binding protein</fullName>
    </submittedName>
</protein>
<name>A0A4R3KQ41_9SPHI</name>
<dbReference type="Pfam" id="PF12836">
    <property type="entry name" value="HHH_3"/>
    <property type="match status" value="3"/>
</dbReference>
<dbReference type="GO" id="GO:0015627">
    <property type="term" value="C:type II protein secretion system complex"/>
    <property type="evidence" value="ECO:0007669"/>
    <property type="project" value="TreeGrafter"/>
</dbReference>
<dbReference type="SUPFAM" id="SSF47781">
    <property type="entry name" value="RuvA domain 2-like"/>
    <property type="match status" value="3"/>
</dbReference>
<proteinExistence type="predicted"/>
<evidence type="ECO:0000313" key="3">
    <source>
        <dbReference type="Proteomes" id="UP000295807"/>
    </source>
</evidence>
<keyword evidence="3" id="KW-1185">Reference proteome</keyword>
<dbReference type="InterPro" id="IPR010994">
    <property type="entry name" value="RuvA_2-like"/>
</dbReference>
<evidence type="ECO:0000313" key="2">
    <source>
        <dbReference type="EMBL" id="TCS86884.1"/>
    </source>
</evidence>
<accession>A0A4R3KQ41</accession>
<reference evidence="2 3" key="1">
    <citation type="submission" date="2019-03" db="EMBL/GenBank/DDBJ databases">
        <title>Genomic Encyclopedia of Type Strains, Phase IV (KMG-IV): sequencing the most valuable type-strain genomes for metagenomic binning, comparative biology and taxonomic classification.</title>
        <authorList>
            <person name="Goeker M."/>
        </authorList>
    </citation>
    <scope>NUCLEOTIDE SEQUENCE [LARGE SCALE GENOMIC DNA]</scope>
    <source>
        <strain evidence="2 3">DSM 21100</strain>
    </source>
</reference>
<sequence>MLVLFSLLALLLAARLLTDWLVPRPEVDFSAFQRQVALLQVPDSLSDRISGPERSFDRSEKAAARLPEESRARNETAFPGAGLTAKNSVSLPNQVSPDKARLFPFDPNTAKRADLLQLGLRPRIADILLKYREAGGEFRAREDLKKIYGLKQAVYLKLLPYIRIREGRFSGGVPPDKTARAGRPRCTELEINSADSTALLPLPGIGPVLSARIVRYRERLGGFHSPEQLLEVYGMDTASFHSFKNCLRADSSGLRKINLNEAGYQELRRLPYWSAAEINVVLNYREQHGPFAEITALYNIRALEEQTIQKVMPYLSLE</sequence>
<dbReference type="EMBL" id="SMAD01000006">
    <property type="protein sequence ID" value="TCS86884.1"/>
    <property type="molecule type" value="Genomic_DNA"/>
</dbReference>
<feature type="compositionally biased region" description="Basic and acidic residues" evidence="1">
    <location>
        <begin position="50"/>
        <end position="74"/>
    </location>
</feature>
<comment type="caution">
    <text evidence="2">The sequence shown here is derived from an EMBL/GenBank/DDBJ whole genome shotgun (WGS) entry which is preliminary data.</text>
</comment>
<dbReference type="GO" id="GO:0003677">
    <property type="term" value="F:DNA binding"/>
    <property type="evidence" value="ECO:0007669"/>
    <property type="project" value="UniProtKB-KW"/>
</dbReference>
<dbReference type="InterPro" id="IPR051675">
    <property type="entry name" value="Endo/Exo/Phosphatase_dom_1"/>
</dbReference>
<dbReference type="PANTHER" id="PTHR21180">
    <property type="entry name" value="ENDONUCLEASE/EXONUCLEASE/PHOSPHATASE FAMILY DOMAIN-CONTAINING PROTEIN 1"/>
    <property type="match status" value="1"/>
</dbReference>
<dbReference type="Gene3D" id="1.10.150.280">
    <property type="entry name" value="AF1531-like domain"/>
    <property type="match status" value="2"/>
</dbReference>
<feature type="region of interest" description="Disordered" evidence="1">
    <location>
        <begin position="48"/>
        <end position="84"/>
    </location>
</feature>
<dbReference type="PANTHER" id="PTHR21180:SF32">
    <property type="entry name" value="ENDONUCLEASE_EXONUCLEASE_PHOSPHATASE FAMILY DOMAIN-CONTAINING PROTEIN 1"/>
    <property type="match status" value="1"/>
</dbReference>